<dbReference type="eggNOG" id="COG4544">
    <property type="taxonomic scope" value="Bacteria"/>
</dbReference>
<gene>
    <name evidence="1" type="ORF">SAMN04488565_2469</name>
</gene>
<proteinExistence type="predicted"/>
<dbReference type="STRING" id="1079994.SAMN04488565_2469"/>
<dbReference type="Proteomes" id="UP000182690">
    <property type="component" value="Unassembled WGS sequence"/>
</dbReference>
<evidence type="ECO:0000313" key="1">
    <source>
        <dbReference type="EMBL" id="SDQ36728.1"/>
    </source>
</evidence>
<dbReference type="EMBL" id="FNKB01000001">
    <property type="protein sequence ID" value="SDQ36728.1"/>
    <property type="molecule type" value="Genomic_DNA"/>
</dbReference>
<protein>
    <recommendedName>
        <fullName evidence="3">Protein ImuA</fullName>
    </recommendedName>
</protein>
<accession>A0A1H1AAH2</accession>
<evidence type="ECO:0000313" key="2">
    <source>
        <dbReference type="Proteomes" id="UP000182690"/>
    </source>
</evidence>
<sequence length="222" mass="23315">MFEYTCMNSLATVRSLQQRISEMQPVRLDARVLPTPEGLRPLLPGGALRMGASYAVQGSRQLALALLAEASASGAWCGVIGDASFGAEAAAALGIALERCVVIPHPGEDALGLTGALAEILTVLLLASPSPPSPGEAERISARLREHDAALVVAGEWPRPESTLHVTGSRWDGLGRGHGLLANRELVVQSQDRLGARRHTVRFADGAVVAPDTAPVRRLGAR</sequence>
<organism evidence="1 2">
    <name type="scientific">Leucobacter chromiiresistens</name>
    <dbReference type="NCBI Taxonomy" id="1079994"/>
    <lineage>
        <taxon>Bacteria</taxon>
        <taxon>Bacillati</taxon>
        <taxon>Actinomycetota</taxon>
        <taxon>Actinomycetes</taxon>
        <taxon>Micrococcales</taxon>
        <taxon>Microbacteriaceae</taxon>
        <taxon>Leucobacter</taxon>
    </lineage>
</organism>
<name>A0A1H1AAH2_9MICO</name>
<evidence type="ECO:0008006" key="3">
    <source>
        <dbReference type="Google" id="ProtNLM"/>
    </source>
</evidence>
<dbReference type="AlphaFoldDB" id="A0A1H1AAH2"/>
<reference evidence="1 2" key="1">
    <citation type="submission" date="2016-10" db="EMBL/GenBank/DDBJ databases">
        <authorList>
            <person name="de Groot N.N."/>
        </authorList>
    </citation>
    <scope>NUCLEOTIDE SEQUENCE [LARGE SCALE GENOMIC DNA]</scope>
    <source>
        <strain evidence="1 2">DSM 22788</strain>
    </source>
</reference>